<evidence type="ECO:0000256" key="5">
    <source>
        <dbReference type="ARBA" id="ARBA00022989"/>
    </source>
</evidence>
<keyword evidence="5 11" id="KW-1133">Transmembrane helix</keyword>
<evidence type="ECO:0000256" key="7">
    <source>
        <dbReference type="ARBA" id="ARBA00023014"/>
    </source>
</evidence>
<evidence type="ECO:0000313" key="13">
    <source>
        <dbReference type="EMBL" id="SHG85849.1"/>
    </source>
</evidence>
<dbReference type="GO" id="GO:0016020">
    <property type="term" value="C:membrane"/>
    <property type="evidence" value="ECO:0007669"/>
    <property type="project" value="UniProtKB-SubCell"/>
</dbReference>
<keyword evidence="13" id="KW-0560">Oxidoreductase</keyword>
<dbReference type="EMBL" id="FQWL01000004">
    <property type="protein sequence ID" value="SHG85849.1"/>
    <property type="molecule type" value="Genomic_DNA"/>
</dbReference>
<keyword evidence="6" id="KW-0408">Iron</keyword>
<feature type="transmembrane region" description="Helical" evidence="11">
    <location>
        <begin position="87"/>
        <end position="108"/>
    </location>
</feature>
<evidence type="ECO:0000256" key="8">
    <source>
        <dbReference type="ARBA" id="ARBA00023136"/>
    </source>
</evidence>
<dbReference type="InterPro" id="IPR036922">
    <property type="entry name" value="Rieske_2Fe-2S_sf"/>
</dbReference>
<organism evidence="13 14">
    <name type="scientific">Flagellimonas flava</name>
    <dbReference type="NCBI Taxonomy" id="570519"/>
    <lineage>
        <taxon>Bacteria</taxon>
        <taxon>Pseudomonadati</taxon>
        <taxon>Bacteroidota</taxon>
        <taxon>Flavobacteriia</taxon>
        <taxon>Flavobacteriales</taxon>
        <taxon>Flavobacteriaceae</taxon>
        <taxon>Flagellimonas</taxon>
    </lineage>
</organism>
<dbReference type="Gene3D" id="2.102.10.10">
    <property type="entry name" value="Rieske [2Fe-2S] iron-sulphur domain"/>
    <property type="match status" value="1"/>
</dbReference>
<dbReference type="GO" id="GO:0046872">
    <property type="term" value="F:metal ion binding"/>
    <property type="evidence" value="ECO:0007669"/>
    <property type="project" value="UniProtKB-KW"/>
</dbReference>
<dbReference type="AlphaFoldDB" id="A0A1M5N9H4"/>
<dbReference type="Pfam" id="PF01794">
    <property type="entry name" value="Ferric_reduct"/>
    <property type="match status" value="1"/>
</dbReference>
<keyword evidence="13" id="KW-0223">Dioxygenase</keyword>
<dbReference type="PANTHER" id="PTHR21496">
    <property type="entry name" value="FERREDOXIN-RELATED"/>
    <property type="match status" value="1"/>
</dbReference>
<reference evidence="14" key="1">
    <citation type="submission" date="2016-11" db="EMBL/GenBank/DDBJ databases">
        <authorList>
            <person name="Varghese N."/>
            <person name="Submissions S."/>
        </authorList>
    </citation>
    <scope>NUCLEOTIDE SEQUENCE [LARGE SCALE GENOMIC DNA]</scope>
    <source>
        <strain evidence="14">DSM 22638</strain>
    </source>
</reference>
<feature type="domain" description="Rieske" evidence="12">
    <location>
        <begin position="233"/>
        <end position="327"/>
    </location>
</feature>
<dbReference type="Pfam" id="PF00355">
    <property type="entry name" value="Rieske"/>
    <property type="match status" value="1"/>
</dbReference>
<comment type="subcellular location">
    <subcellularLocation>
        <location evidence="1">Membrane</location>
        <topology evidence="1">Multi-pass membrane protein</topology>
    </subcellularLocation>
</comment>
<dbReference type="RefSeq" id="WP_073180527.1">
    <property type="nucleotide sequence ID" value="NZ_FQWL01000004.1"/>
</dbReference>
<keyword evidence="14" id="KW-1185">Reference proteome</keyword>
<dbReference type="InterPro" id="IPR017941">
    <property type="entry name" value="Rieske_2Fe-2S"/>
</dbReference>
<dbReference type="Proteomes" id="UP000184532">
    <property type="component" value="Unassembled WGS sequence"/>
</dbReference>
<evidence type="ECO:0000256" key="9">
    <source>
        <dbReference type="ARBA" id="ARBA00034078"/>
    </source>
</evidence>
<dbReference type="GO" id="GO:0051537">
    <property type="term" value="F:2 iron, 2 sulfur cluster binding"/>
    <property type="evidence" value="ECO:0007669"/>
    <property type="project" value="UniProtKB-KW"/>
</dbReference>
<evidence type="ECO:0000256" key="3">
    <source>
        <dbReference type="ARBA" id="ARBA00022714"/>
    </source>
</evidence>
<dbReference type="OrthoDB" id="593800at2"/>
<dbReference type="SUPFAM" id="SSF50022">
    <property type="entry name" value="ISP domain"/>
    <property type="match status" value="1"/>
</dbReference>
<keyword evidence="7" id="KW-0411">Iron-sulfur</keyword>
<keyword evidence="4" id="KW-0479">Metal-binding</keyword>
<dbReference type="GO" id="GO:0051213">
    <property type="term" value="F:dioxygenase activity"/>
    <property type="evidence" value="ECO:0007669"/>
    <property type="project" value="UniProtKB-KW"/>
</dbReference>
<comment type="cofactor">
    <cofactor evidence="9">
        <name>[2Fe-2S] cluster</name>
        <dbReference type="ChEBI" id="CHEBI:190135"/>
    </cofactor>
</comment>
<dbReference type="PROSITE" id="PS51296">
    <property type="entry name" value="RIESKE"/>
    <property type="match status" value="1"/>
</dbReference>
<dbReference type="InterPro" id="IPR013130">
    <property type="entry name" value="Fe3_Rdtase_TM_dom"/>
</dbReference>
<feature type="transmembrane region" description="Helical" evidence="11">
    <location>
        <begin position="169"/>
        <end position="188"/>
    </location>
</feature>
<gene>
    <name evidence="13" type="ORF">SAMN04488116_2718</name>
</gene>
<protein>
    <submittedName>
        <fullName evidence="13">Ferredoxin subunit of nitrite reductase or a ring-hydroxylating dioxygenase</fullName>
    </submittedName>
</protein>
<evidence type="ECO:0000256" key="6">
    <source>
        <dbReference type="ARBA" id="ARBA00023004"/>
    </source>
</evidence>
<keyword evidence="2 11" id="KW-0812">Transmembrane</keyword>
<dbReference type="PANTHER" id="PTHR21496:SF0">
    <property type="entry name" value="RIESKE DOMAIN-CONTAINING PROTEIN"/>
    <property type="match status" value="1"/>
</dbReference>
<keyword evidence="8 11" id="KW-0472">Membrane</keyword>
<proteinExistence type="inferred from homology"/>
<feature type="transmembrane region" description="Helical" evidence="11">
    <location>
        <begin position="20"/>
        <end position="39"/>
    </location>
</feature>
<feature type="transmembrane region" description="Helical" evidence="11">
    <location>
        <begin position="194"/>
        <end position="215"/>
    </location>
</feature>
<feature type="transmembrane region" description="Helical" evidence="11">
    <location>
        <begin position="45"/>
        <end position="67"/>
    </location>
</feature>
<evidence type="ECO:0000256" key="11">
    <source>
        <dbReference type="SAM" id="Phobius"/>
    </source>
</evidence>
<evidence type="ECO:0000259" key="12">
    <source>
        <dbReference type="PROSITE" id="PS51296"/>
    </source>
</evidence>
<evidence type="ECO:0000313" key="14">
    <source>
        <dbReference type="Proteomes" id="UP000184532"/>
    </source>
</evidence>
<dbReference type="STRING" id="570519.SAMN04488116_2718"/>
<name>A0A1M5N9H4_9FLAO</name>
<feature type="transmembrane region" description="Helical" evidence="11">
    <location>
        <begin position="128"/>
        <end position="148"/>
    </location>
</feature>
<evidence type="ECO:0000256" key="4">
    <source>
        <dbReference type="ARBA" id="ARBA00022723"/>
    </source>
</evidence>
<comment type="similarity">
    <text evidence="10">Belongs to the bacterial ring-hydroxylating dioxygenase ferredoxin component family.</text>
</comment>
<evidence type="ECO:0000256" key="10">
    <source>
        <dbReference type="ARBA" id="ARBA00038001"/>
    </source>
</evidence>
<sequence length="343" mass="38313">MGLDYKLVLWNKHKKTYDKIIVLGMLAYLVLFFVLSFLINPELTAETVIIRAFGSLAILMLHIILAIGPLSRLNPQFLPILYNRRHLGVSMFLAAFIHGGISIFQFHALGSTNPIYAIFTSNMEYGSLTNFPFQVLGFLALLILFLMASTSHDFFLKNLSPRIWKGLHMLVYLAYALVVMHVFLGAFQQETSPFTMTFLILGFVTISGLHLVAAFKESKVDGLKSSVDDSGWLEVCNVNEIANNRAKIFTVAGERVAIFKYDGKLSAIHNVCKHQGGPLGEGKVVDGCITCPWHGYQYLPHNGQSPPPFTEKVITYELRLSNGIIYINPNGFSEGTEVKPLNY</sequence>
<evidence type="ECO:0000256" key="1">
    <source>
        <dbReference type="ARBA" id="ARBA00004141"/>
    </source>
</evidence>
<accession>A0A1M5N9H4</accession>
<evidence type="ECO:0000256" key="2">
    <source>
        <dbReference type="ARBA" id="ARBA00022692"/>
    </source>
</evidence>
<keyword evidence="3" id="KW-0001">2Fe-2S</keyword>